<keyword evidence="3" id="KW-1185">Reference proteome</keyword>
<feature type="compositionally biased region" description="Acidic residues" evidence="1">
    <location>
        <begin position="560"/>
        <end position="575"/>
    </location>
</feature>
<protein>
    <submittedName>
        <fullName evidence="2">Uncharacterized protein</fullName>
    </submittedName>
</protein>
<reference evidence="2" key="2">
    <citation type="submission" date="2022-06" db="UniProtKB">
        <authorList>
            <consortium name="EnsemblMetazoa"/>
        </authorList>
    </citation>
    <scope>IDENTIFICATION</scope>
    <source>
        <strain evidence="2">DF5081</strain>
    </source>
</reference>
<organism evidence="2 3">
    <name type="scientific">Caenorhabditis japonica</name>
    <dbReference type="NCBI Taxonomy" id="281687"/>
    <lineage>
        <taxon>Eukaryota</taxon>
        <taxon>Metazoa</taxon>
        <taxon>Ecdysozoa</taxon>
        <taxon>Nematoda</taxon>
        <taxon>Chromadorea</taxon>
        <taxon>Rhabditida</taxon>
        <taxon>Rhabditina</taxon>
        <taxon>Rhabditomorpha</taxon>
        <taxon>Rhabditoidea</taxon>
        <taxon>Rhabditidae</taxon>
        <taxon>Peloderinae</taxon>
        <taxon>Caenorhabditis</taxon>
    </lineage>
</organism>
<dbReference type="EnsemblMetazoa" id="CJA09688.1">
    <property type="protein sequence ID" value="CJA09688.1"/>
    <property type="gene ID" value="WBGene00128892"/>
</dbReference>
<dbReference type="AlphaFoldDB" id="A0A8R1HX01"/>
<feature type="compositionally biased region" description="Basic residues" evidence="1">
    <location>
        <begin position="1"/>
        <end position="10"/>
    </location>
</feature>
<accession>A0A8R1HX01</accession>
<evidence type="ECO:0000313" key="3">
    <source>
        <dbReference type="Proteomes" id="UP000005237"/>
    </source>
</evidence>
<feature type="region of interest" description="Disordered" evidence="1">
    <location>
        <begin position="1"/>
        <end position="52"/>
    </location>
</feature>
<proteinExistence type="predicted"/>
<feature type="region of interest" description="Disordered" evidence="1">
    <location>
        <begin position="369"/>
        <end position="392"/>
    </location>
</feature>
<name>A0A8R1HX01_CAEJA</name>
<feature type="region of interest" description="Disordered" evidence="1">
    <location>
        <begin position="560"/>
        <end position="585"/>
    </location>
</feature>
<feature type="region of interest" description="Disordered" evidence="1">
    <location>
        <begin position="649"/>
        <end position="672"/>
    </location>
</feature>
<reference evidence="3" key="1">
    <citation type="submission" date="2010-08" db="EMBL/GenBank/DDBJ databases">
        <authorList>
            <consortium name="Caenorhabditis japonica Sequencing Consortium"/>
            <person name="Wilson R.K."/>
        </authorList>
    </citation>
    <scope>NUCLEOTIDE SEQUENCE [LARGE SCALE GENOMIC DNA]</scope>
    <source>
        <strain evidence="3">DF5081</strain>
    </source>
</reference>
<sequence length="791" mass="90646">MPTARVRGRKRESDAHHIARKRRKEDEKENRLNSASTTPSTTSREESCQQSSNSALLSLTEAVCRRFERKPRKSTPVKWLDRKPVVFTKNADHLFQYYTKLGNKCSRGGFLTKNVMEKRDLLGAEKMLQMNLRCRERNAPPLGTVFENLAKIQMSKSAEKIMFTVNFARIHSWANAVETGKEITATSMLQSYTIFIDDDDRVQVIENGASIVPLLADKQHVDTGAKPMLTEKNVSYNLATKDKIKTIYLAVSAKRMVAQGKKDEGMSKRKTRGAVAVEMGAENVKYEPQIRYGCRLLFDKDRKIDARSCGIQHVILVDRDDDPQYKRMLGSDNKKTSTEWMSDVNNLQYFDQPNRRSDNSHLPRVIISTEVPQDSDSDSGEDGNVNSNQSKRIKESSNFNILPLKGADNEKNWYCQLRGTMFDTVQELCANFNARFPCFELTTKTDKQNNGYHSYPIDKFFEETISLENAFFYRPIAQRCFPQRTGSSTDLSLAALISVGANIGAARNVTPHSAERKFGLDFVQLKSTPSVLACVYKNRINPIIPFSENEVVPKIEVLEDVEMEDNEEQEGEEDGDPKKRGRKPKRLQMRREWYPVNNAKLYSDFILFDNVHPKLESIIEKNHEMQVVELPVSREETVSFNKKLEDIKHGRLDKKSRTPSQPRDSSTSSTVTRVVNGVDSDGRKIPTFAEIFFPHGKTVLYNMMQRFYYAEAGHRPGSFTAAQKARVLAGFITEHGRFVLENSLGHMFEKQVQLIATTTADWKTEHFKMAMEKYKEMRREFRQMRVISNDR</sequence>
<evidence type="ECO:0000256" key="1">
    <source>
        <dbReference type="SAM" id="MobiDB-lite"/>
    </source>
</evidence>
<dbReference type="Proteomes" id="UP000005237">
    <property type="component" value="Unassembled WGS sequence"/>
</dbReference>
<evidence type="ECO:0000313" key="2">
    <source>
        <dbReference type="EnsemblMetazoa" id="CJA09688.1"/>
    </source>
</evidence>